<name>A0AAE3WFV2_9RHOB</name>
<dbReference type="NCBIfam" id="NF033788">
    <property type="entry name" value="HTH_metalloreg"/>
    <property type="match status" value="1"/>
</dbReference>
<dbReference type="InterPro" id="IPR011991">
    <property type="entry name" value="ArsR-like_HTH"/>
</dbReference>
<dbReference type="PANTHER" id="PTHR38600:SF2">
    <property type="entry name" value="SLL0088 PROTEIN"/>
    <property type="match status" value="1"/>
</dbReference>
<organism evidence="2 3">
    <name type="scientific">Marimonas arenosa</name>
    <dbReference type="NCBI Taxonomy" id="1795305"/>
    <lineage>
        <taxon>Bacteria</taxon>
        <taxon>Pseudomonadati</taxon>
        <taxon>Pseudomonadota</taxon>
        <taxon>Alphaproteobacteria</taxon>
        <taxon>Rhodobacterales</taxon>
        <taxon>Paracoccaceae</taxon>
        <taxon>Marimonas</taxon>
    </lineage>
</organism>
<reference evidence="2" key="2">
    <citation type="submission" date="2023-02" db="EMBL/GenBank/DDBJ databases">
        <title>'Rhodoalgimonas zhirmunskyi' gen. nov., isolated from a red alga.</title>
        <authorList>
            <person name="Nedashkovskaya O.I."/>
            <person name="Otstavnykh N.Y."/>
            <person name="Bystritskaya E.P."/>
            <person name="Balabanova L.A."/>
            <person name="Isaeva M.P."/>
        </authorList>
    </citation>
    <scope>NUCLEOTIDE SEQUENCE</scope>
    <source>
        <strain evidence="2">KCTC 52189</strain>
    </source>
</reference>
<evidence type="ECO:0000313" key="2">
    <source>
        <dbReference type="EMBL" id="MDQ2091977.1"/>
    </source>
</evidence>
<dbReference type="InterPro" id="IPR001845">
    <property type="entry name" value="HTH_ArsR_DNA-bd_dom"/>
</dbReference>
<evidence type="ECO:0000313" key="3">
    <source>
        <dbReference type="Proteomes" id="UP001226762"/>
    </source>
</evidence>
<dbReference type="SUPFAM" id="SSF46785">
    <property type="entry name" value="Winged helix' DNA-binding domain"/>
    <property type="match status" value="1"/>
</dbReference>
<keyword evidence="3" id="KW-1185">Reference proteome</keyword>
<dbReference type="Pfam" id="PF12840">
    <property type="entry name" value="HTH_20"/>
    <property type="match status" value="1"/>
</dbReference>
<reference evidence="2" key="1">
    <citation type="submission" date="2022-07" db="EMBL/GenBank/DDBJ databases">
        <authorList>
            <person name="Otstavnykh N."/>
            <person name="Isaeva M."/>
            <person name="Bystritskaya E."/>
        </authorList>
    </citation>
    <scope>NUCLEOTIDE SEQUENCE</scope>
    <source>
        <strain evidence="2">KCTC 52189</strain>
    </source>
</reference>
<comment type="caution">
    <text evidence="2">The sequence shown here is derived from an EMBL/GenBank/DDBJ whole genome shotgun (WGS) entry which is preliminary data.</text>
</comment>
<evidence type="ECO:0000259" key="1">
    <source>
        <dbReference type="PROSITE" id="PS50987"/>
    </source>
</evidence>
<proteinExistence type="predicted"/>
<dbReference type="SMART" id="SM00418">
    <property type="entry name" value="HTH_ARSR"/>
    <property type="match status" value="1"/>
</dbReference>
<dbReference type="Gene3D" id="1.10.10.10">
    <property type="entry name" value="Winged helix-like DNA-binding domain superfamily/Winged helix DNA-binding domain"/>
    <property type="match status" value="1"/>
</dbReference>
<sequence length="109" mass="12604">MPMPPQPAFRALSDPTRRSILRLLSEREMSVAEVSQRFDMTRAAVRKHLTILEEGALIRVRRQGRETLNALRPEGLEPVHDWLSFFDRFWDARLDELKTAIETGESGDD</sequence>
<protein>
    <submittedName>
        <fullName evidence="2">Metalloregulator ArsR/SmtB family transcription factor</fullName>
    </submittedName>
</protein>
<dbReference type="CDD" id="cd00090">
    <property type="entry name" value="HTH_ARSR"/>
    <property type="match status" value="1"/>
</dbReference>
<dbReference type="PROSITE" id="PS50987">
    <property type="entry name" value="HTH_ARSR_2"/>
    <property type="match status" value="1"/>
</dbReference>
<dbReference type="PANTHER" id="PTHR38600">
    <property type="entry name" value="TRANSCRIPTIONAL REGULATORY PROTEIN"/>
    <property type="match status" value="1"/>
</dbReference>
<gene>
    <name evidence="2" type="ORF">NO357_18910</name>
</gene>
<dbReference type="EMBL" id="JANHAX010000007">
    <property type="protein sequence ID" value="MDQ2091977.1"/>
    <property type="molecule type" value="Genomic_DNA"/>
</dbReference>
<dbReference type="AlphaFoldDB" id="A0AAE3WFV2"/>
<dbReference type="GO" id="GO:0003700">
    <property type="term" value="F:DNA-binding transcription factor activity"/>
    <property type="evidence" value="ECO:0007669"/>
    <property type="project" value="InterPro"/>
</dbReference>
<dbReference type="PRINTS" id="PR00778">
    <property type="entry name" value="HTHARSR"/>
</dbReference>
<dbReference type="Proteomes" id="UP001226762">
    <property type="component" value="Unassembled WGS sequence"/>
</dbReference>
<feature type="domain" description="HTH arsR-type" evidence="1">
    <location>
        <begin position="1"/>
        <end position="91"/>
    </location>
</feature>
<dbReference type="InterPro" id="IPR036390">
    <property type="entry name" value="WH_DNA-bd_sf"/>
</dbReference>
<accession>A0AAE3WFV2</accession>
<dbReference type="InterPro" id="IPR036388">
    <property type="entry name" value="WH-like_DNA-bd_sf"/>
</dbReference>